<dbReference type="Gene3D" id="1.10.287.70">
    <property type="match status" value="1"/>
</dbReference>
<evidence type="ECO:0000256" key="4">
    <source>
        <dbReference type="ARBA" id="ARBA00022989"/>
    </source>
</evidence>
<dbReference type="OrthoDB" id="194358at2759"/>
<keyword evidence="3" id="KW-0677">Repeat</keyword>
<evidence type="ECO:0000256" key="6">
    <source>
        <dbReference type="ARBA" id="ARBA00023136"/>
    </source>
</evidence>
<dbReference type="EMBL" id="BFAA01000966">
    <property type="protein sequence ID" value="GCB74429.1"/>
    <property type="molecule type" value="Genomic_DNA"/>
</dbReference>
<dbReference type="GO" id="GO:0005262">
    <property type="term" value="F:calcium channel activity"/>
    <property type="evidence" value="ECO:0007669"/>
    <property type="project" value="TreeGrafter"/>
</dbReference>
<keyword evidence="5" id="KW-0040">ANK repeat</keyword>
<sequence>MLVFLPTVQESNRNETLELIVKYQIFDVLKHPVIQHYIDLKWEKYGFFGACMILLLKFFFIITWTILLTVVDWKLRHIYSFPKDWWRVALSIVCLTELLEATFIQNELNNLAATKLYNQKFGFLYDCLVIALLLLVIITHLVNISLHTNYILSWLHVQCVAITLPPLNDVHTFSQRFFGPFLAMVSSIIPIIFKFLFIYIQFFLPFAFAYYVVFGGLEQLPEFNNIASCIFTVFRISIIDGYNYEAMYEKDPVMTFILVGSLIALEAILAVNLLIAMLTHAFNSDKGHLQEKLYMQRARILLYLEKYPYFSTKNNEVHNYIYAIADPIVAPYYKEENISKEEHYINTVVLEIKVSGTINF</sequence>
<accession>A0A401PMU2</accession>
<dbReference type="Pfam" id="PF00520">
    <property type="entry name" value="Ion_trans"/>
    <property type="match status" value="1"/>
</dbReference>
<feature type="transmembrane region" description="Helical" evidence="7">
    <location>
        <begin position="256"/>
        <end position="278"/>
    </location>
</feature>
<dbReference type="InterPro" id="IPR005821">
    <property type="entry name" value="Ion_trans_dom"/>
</dbReference>
<evidence type="ECO:0000313" key="9">
    <source>
        <dbReference type="EMBL" id="GCB74429.1"/>
    </source>
</evidence>
<keyword evidence="6 7" id="KW-0472">Membrane</keyword>
<dbReference type="PANTHER" id="PTHR10582:SF33">
    <property type="entry name" value="TRANSIENT RECEPTOR POTENTIAL CHANNEL PYREXIA"/>
    <property type="match status" value="1"/>
</dbReference>
<keyword evidence="4 7" id="KW-1133">Transmembrane helix</keyword>
<comment type="subcellular location">
    <subcellularLocation>
        <location evidence="1">Membrane</location>
        <topology evidence="1">Multi-pass membrane protein</topology>
    </subcellularLocation>
</comment>
<dbReference type="GO" id="GO:0098703">
    <property type="term" value="P:calcium ion import across plasma membrane"/>
    <property type="evidence" value="ECO:0007669"/>
    <property type="project" value="TreeGrafter"/>
</dbReference>
<evidence type="ECO:0000256" key="2">
    <source>
        <dbReference type="ARBA" id="ARBA00022692"/>
    </source>
</evidence>
<evidence type="ECO:0000259" key="8">
    <source>
        <dbReference type="Pfam" id="PF00520"/>
    </source>
</evidence>
<comment type="caution">
    <text evidence="9">The sequence shown here is derived from an EMBL/GenBank/DDBJ whole genome shotgun (WGS) entry which is preliminary data.</text>
</comment>
<evidence type="ECO:0000256" key="5">
    <source>
        <dbReference type="ARBA" id="ARBA00023043"/>
    </source>
</evidence>
<feature type="transmembrane region" description="Helical" evidence="7">
    <location>
        <begin position="225"/>
        <end position="244"/>
    </location>
</feature>
<protein>
    <recommendedName>
        <fullName evidence="8">Ion transport domain-containing protein</fullName>
    </recommendedName>
</protein>
<dbReference type="PANTHER" id="PTHR10582">
    <property type="entry name" value="TRANSIENT RECEPTOR POTENTIAL ION CHANNEL PROTEIN"/>
    <property type="match status" value="1"/>
</dbReference>
<organism evidence="9 10">
    <name type="scientific">Scyliorhinus torazame</name>
    <name type="common">Cloudy catshark</name>
    <name type="synonym">Catulus torazame</name>
    <dbReference type="NCBI Taxonomy" id="75743"/>
    <lineage>
        <taxon>Eukaryota</taxon>
        <taxon>Metazoa</taxon>
        <taxon>Chordata</taxon>
        <taxon>Craniata</taxon>
        <taxon>Vertebrata</taxon>
        <taxon>Chondrichthyes</taxon>
        <taxon>Elasmobranchii</taxon>
        <taxon>Galeomorphii</taxon>
        <taxon>Galeoidea</taxon>
        <taxon>Carcharhiniformes</taxon>
        <taxon>Scyliorhinidae</taxon>
        <taxon>Scyliorhinus</taxon>
    </lineage>
</organism>
<dbReference type="Proteomes" id="UP000288216">
    <property type="component" value="Unassembled WGS sequence"/>
</dbReference>
<feature type="transmembrane region" description="Helical" evidence="7">
    <location>
        <begin position="123"/>
        <end position="142"/>
    </location>
</feature>
<dbReference type="AlphaFoldDB" id="A0A401PMU2"/>
<feature type="domain" description="Ion transport" evidence="8">
    <location>
        <begin position="59"/>
        <end position="286"/>
    </location>
</feature>
<dbReference type="OMA" id="HYEWINA"/>
<feature type="transmembrane region" description="Helical" evidence="7">
    <location>
        <begin position="187"/>
        <end position="213"/>
    </location>
</feature>
<dbReference type="GO" id="GO:0005886">
    <property type="term" value="C:plasma membrane"/>
    <property type="evidence" value="ECO:0007669"/>
    <property type="project" value="TreeGrafter"/>
</dbReference>
<evidence type="ECO:0000256" key="1">
    <source>
        <dbReference type="ARBA" id="ARBA00004141"/>
    </source>
</evidence>
<feature type="transmembrane region" description="Helical" evidence="7">
    <location>
        <begin position="47"/>
        <end position="73"/>
    </location>
</feature>
<gene>
    <name evidence="9" type="ORF">scyTo_0003519</name>
</gene>
<name>A0A401PMU2_SCYTO</name>
<reference evidence="9 10" key="1">
    <citation type="journal article" date="2018" name="Nat. Ecol. Evol.">
        <title>Shark genomes provide insights into elasmobranch evolution and the origin of vertebrates.</title>
        <authorList>
            <person name="Hara Y"/>
            <person name="Yamaguchi K"/>
            <person name="Onimaru K"/>
            <person name="Kadota M"/>
            <person name="Koyanagi M"/>
            <person name="Keeley SD"/>
            <person name="Tatsumi K"/>
            <person name="Tanaka K"/>
            <person name="Motone F"/>
            <person name="Kageyama Y"/>
            <person name="Nozu R"/>
            <person name="Adachi N"/>
            <person name="Nishimura O"/>
            <person name="Nakagawa R"/>
            <person name="Tanegashima C"/>
            <person name="Kiyatake I"/>
            <person name="Matsumoto R"/>
            <person name="Murakumo K"/>
            <person name="Nishida K"/>
            <person name="Terakita A"/>
            <person name="Kuratani S"/>
            <person name="Sato K"/>
            <person name="Hyodo S Kuraku.S."/>
        </authorList>
    </citation>
    <scope>NUCLEOTIDE SEQUENCE [LARGE SCALE GENOMIC DNA]</scope>
</reference>
<keyword evidence="10" id="KW-1185">Reference proteome</keyword>
<proteinExistence type="predicted"/>
<dbReference type="InterPro" id="IPR024862">
    <property type="entry name" value="TRPV"/>
</dbReference>
<dbReference type="STRING" id="75743.A0A401PMU2"/>
<evidence type="ECO:0000256" key="7">
    <source>
        <dbReference type="SAM" id="Phobius"/>
    </source>
</evidence>
<evidence type="ECO:0000313" key="10">
    <source>
        <dbReference type="Proteomes" id="UP000288216"/>
    </source>
</evidence>
<evidence type="ECO:0000256" key="3">
    <source>
        <dbReference type="ARBA" id="ARBA00022737"/>
    </source>
</evidence>
<keyword evidence="2 7" id="KW-0812">Transmembrane</keyword>